<comment type="caution">
    <text evidence="1">The sequence shown here is derived from an EMBL/GenBank/DDBJ whole genome shotgun (WGS) entry which is preliminary data.</text>
</comment>
<dbReference type="Gene3D" id="2.180.10.10">
    <property type="entry name" value="RHS repeat-associated core"/>
    <property type="match status" value="1"/>
</dbReference>
<name>A0ABR7KRG3_9SPHI</name>
<reference evidence="1 2" key="1">
    <citation type="submission" date="2020-08" db="EMBL/GenBank/DDBJ databases">
        <authorList>
            <person name="Sun Q."/>
            <person name="Inoue M."/>
        </authorList>
    </citation>
    <scope>NUCLEOTIDE SEQUENCE [LARGE SCALE GENOMIC DNA]</scope>
    <source>
        <strain evidence="1 2">CCM 8938</strain>
    </source>
</reference>
<dbReference type="NCBIfam" id="TIGR03696">
    <property type="entry name" value="Rhs_assc_core"/>
    <property type="match status" value="1"/>
</dbReference>
<keyword evidence="2" id="KW-1185">Reference proteome</keyword>
<dbReference type="InterPro" id="IPR050708">
    <property type="entry name" value="T6SS_VgrG/RHS"/>
</dbReference>
<gene>
    <name evidence="1" type="ORF">H7U22_09635</name>
</gene>
<proteinExistence type="predicted"/>
<evidence type="ECO:0000313" key="1">
    <source>
        <dbReference type="EMBL" id="MBC6110688.1"/>
    </source>
</evidence>
<dbReference type="PANTHER" id="PTHR32305:SF15">
    <property type="entry name" value="PROTEIN RHSA-RELATED"/>
    <property type="match status" value="1"/>
</dbReference>
<dbReference type="InterPro" id="IPR022385">
    <property type="entry name" value="Rhs_assc_core"/>
</dbReference>
<accession>A0ABR7KRG3</accession>
<dbReference type="EMBL" id="JACRYL010000007">
    <property type="protein sequence ID" value="MBC6110688.1"/>
    <property type="molecule type" value="Genomic_DNA"/>
</dbReference>
<dbReference type="Proteomes" id="UP000652755">
    <property type="component" value="Unassembled WGS sequence"/>
</dbReference>
<dbReference type="CDD" id="cd00719">
    <property type="entry name" value="GIY-YIG_SF"/>
    <property type="match status" value="1"/>
</dbReference>
<evidence type="ECO:0000313" key="2">
    <source>
        <dbReference type="Proteomes" id="UP000652755"/>
    </source>
</evidence>
<organism evidence="1 2">
    <name type="scientific">Pedobacter fastidiosus</name>
    <dbReference type="NCBI Taxonomy" id="2765361"/>
    <lineage>
        <taxon>Bacteria</taxon>
        <taxon>Pseudomonadati</taxon>
        <taxon>Bacteroidota</taxon>
        <taxon>Sphingobacteriia</taxon>
        <taxon>Sphingobacteriales</taxon>
        <taxon>Sphingobacteriaceae</taxon>
        <taxon>Pedobacter</taxon>
    </lineage>
</organism>
<protein>
    <recommendedName>
        <fullName evidence="3">RHS repeat-associated core domain-containing protein</fullName>
    </recommendedName>
</protein>
<sequence>MSGTFRFVFFVLLVLFFKISAFAAIEPYKNFIKGQVKAGDSLFVKDEKFRNAAFNWSEISNISVQNAVTLQVIDEQTISRSFSCRMLFRVEYFSTPGQSEPTKIDSAGLQVRYSKESGAVYQGTDTYRFTNGYLVKVYVISVSSPEYGAELPPVLQLTSQINIDRTYLFRPYLFMGINGEAVSPPGKGSAQRLSSGTPTNGNTQLSLSWQLVSGAQEYDIEWSTVDSDSEYGQMASDLSSGAGFYTDAQIAELFRNNATRITTHENNTLISLVYNSAFIAVRMRQVAYTADGLRNEGQWFYKKDDNNMYAVWPLSWHEQNLNWQYSAVYAEEGKKKEVVSYFDGTLRGRQTATLNSSDHVAVVQENIYDSFGRATASILPAPVKESASGIEYLHYFSRFNRNANNVPYSFSDLNSQLCEPLPSPLSTQSGASRYYSPNNPFLVQAPYNTFGFTAYTPDAAGYPLSVTQYTPDNTGRIRLQGGVGQIFQPGLNEKHTTRYFYDKPSQWELDRLFGNDVGYAEHYLKNTVVDPNGQVSVSYLNASGKTIATALAGNAPANLDALDGRPAPQLVNTVLLKPEQFAFNSTALILTATTTYTPSVTGPVTLSYDIEKLVSRYPGGAFQPCSSCYYELSVMVTNDCGQVMYSNSGQRTIGSRTADCNYAEPAFAPIAINFPQIESYFVTFTFRLSQKVISDYTDAYVTAGTQNGTLKKRSEFILHELGKLNFNECFSDCASARARLGSEADFTAMFSGRITELGEDASEYSAYISGLYSAIAATVSALESSCVSAPASPCDVYRRPMLLDVSPGGQYAPLGADGSLAEPGINVISLNFHNGAFAALLPANPLYQASLVTREDGSITSPYDASFTLAELVAYWKPEWAEQFIAFHPEYCKLEFCEQNSTQKLWDQQLAAKTAQQAGYSYANAVDWLLNTDPYFSIGGPGAAYRSDMALDLSEYSRRVSGEQAHAIKNLSQVVDFTLYCSDPSGNFNTSANPDAWTNCAPNPDCRLSEREWSLYQSLYLDLKEKYYDALRAGTTCASACPVGTPIAITLGNNTSPTCQSRTLSSESVQLASDSYRSFNYPANSQTTYYYVAGTPGSQPSSAPYCASGSVAAQFYSCIDIVLGTSTARFNNVWEIACTENIPLACQSSGDLFAQGSTGTDQYYVDQSGYRYSYTMITGYSANSMPDFSCNSAIGTGLSFYNCFTVYYNSQVYYYTNVWAAICYTSLGSGGGGGNPCVLTPQRQGIIGDNVDPSLITPCDVEAAIQGFQSSGQTVEADQNSNRVYAVSLTAPLASKMSAKAKTGMTQYFGDFVKKDYFAVKNAKGSYKVFRDVWVADFRSQDGSRMQRIDSVQTQRSAERAGTAARGAGTVQVLSASSPCLDTDFDAYNSYEYLTDYAAYGLRVSIVAKRANTCTGDTYVDIYRAAHGMGIEFYRSVLLPVGATYAEFSVPNETLDQGDIYFACGVLCGNPGPEEPSCATRYAGKSTRFPQADHTLPAISGSQSIQQQQNAVASAVSDNCTANAEVWMQRLEPGLAVYSSLKPALMANLIEMCRRGGDRTHPFGASSLPANATALFINGDSCRNFGEVIKATLGIQAFTNELNPWILEGAYPYDKPQQATDVYISGTTPEICARLTELRPSGMSDSQFFAFLKSTYGSAMNLDLEDFGTLLSGCGNCRYLLRSDILLPVFLQNSGGCISRAQYNTYLADFNGAFASASQPGWSNYEIILANYFNYRTGFALSAAQYRTFGADASSAQLCNRPPFADAPADPYACVKSLIDMGYNAGDREYSVYISEERRKFVDAYISTCSAAKAMVRLEAEQQLYHYTLYYYDLAGNLVRTVPPEGVALLSDSEIALVGENREGLALDDCNYNGPAVASDENTALQSLSNVLQSSGNSALEFWMYAGASGARQFIAATPDMKYMMQVCQNGNLLNVDIFSLSQTGADQVSLVLSNHVTADVSGILPLQPWTHVVVQGTDLAHGILQLWVNGTQYPAVNGAPGAGCPWAITSSPLAMPRNFGMLKQLRIYPGRLMGAGEIAFNAASKCMGAQLSPEPLWYRFNVPPVGSATTIAENTSTETQFNGIYPAHNLVTSYAYNATNQVVEQQTPDAGMSRFWYDYKSRLVASRNAKQETEGDYSYTAYDVLGRIVEVGRKHGALGLGDAGYLDDADVNNFRSSGTNNEVTQTQYDNVASGNGVPSALVQTNLRKRVSASIYRETGSGNIVNASYYSYDLGGNVKKLYQQVQGLGLKTLDYEYDLVSGKVNFLAYQQGAADQFYYQYDYDAENRLIKAWSAVQANVSPYGFGSTLTAPDRRQDASYQYYLHGPLARTVLGRETYEVQGMDYAYTLQGWLKGVNASALNGDIGGDGPQVGKDALAFSLGYYTGDYSPIGGGQAFGLSHQGSNANSGGRNLYNGNIASSTYAVSQIGNGAAVGYTYGYDQLNRIRNFRQQGLGAAGNWSFDGASEAFREEFAYDANGNIRTLKRKNQSGALMDNLSYGYNLDASGRLANNRLASVRDAAGVTNGTDLGNGNYSYDAIGNLTGETENGTATNIGWSVYGKIRTVTGNVNLAYSYDAMGNRVRKTAGSLDTYYVRDAQGNTLAVYEQTGGVTRWKEQQLYGSSHLGMWKPDVNLASANGGSVWNSWGLKFFELGNHLGNVMAVVNDNPQQNGAVLEPTVVNASDYYAFGGQMQGRNYTNPGASAYRYGFNGKENDNDVKGEGNQQDYGMRIYDPRLGRFLSVDPITSKYPELTPYQFASNRPIDGIDRDGLEYVESGAHANRTIREETARLTKIDPKLAEEYVSKGNQTGFAVTATMLTAGFGAAYNVAFKFIVGAVAASALNDNKAKTEKGRIQQDKESINYLGQAAMMYASGIVISRTFEVASPLLKEVGFSISNRVNKVLDVTAKGALKDFTNVEGVYVHEFNTNTVYVGQAKNLAERPKTSLKELLDITKKGTAAKANASYTGKTQFIPLNGSGYTSLNELEGAVLKSYGGTIGQGGETYNIRRVPGQ</sequence>
<dbReference type="RefSeq" id="WP_187071156.1">
    <property type="nucleotide sequence ID" value="NZ_JACRYL010000007.1"/>
</dbReference>
<evidence type="ECO:0008006" key="3">
    <source>
        <dbReference type="Google" id="ProtNLM"/>
    </source>
</evidence>
<dbReference type="PANTHER" id="PTHR32305">
    <property type="match status" value="1"/>
</dbReference>